<evidence type="ECO:0000256" key="1">
    <source>
        <dbReference type="SAM" id="Phobius"/>
    </source>
</evidence>
<proteinExistence type="predicted"/>
<accession>A0A323TFX2</accession>
<organism evidence="2 3">
    <name type="scientific">Salipaludibacillus keqinensis</name>
    <dbReference type="NCBI Taxonomy" id="2045207"/>
    <lineage>
        <taxon>Bacteria</taxon>
        <taxon>Bacillati</taxon>
        <taxon>Bacillota</taxon>
        <taxon>Bacilli</taxon>
        <taxon>Bacillales</taxon>
        <taxon>Bacillaceae</taxon>
    </lineage>
</organism>
<feature type="transmembrane region" description="Helical" evidence="1">
    <location>
        <begin position="15"/>
        <end position="38"/>
    </location>
</feature>
<feature type="transmembrane region" description="Helical" evidence="1">
    <location>
        <begin position="50"/>
        <end position="69"/>
    </location>
</feature>
<dbReference type="AlphaFoldDB" id="A0A323TFX2"/>
<evidence type="ECO:0000313" key="2">
    <source>
        <dbReference type="EMBL" id="PYZ92487.1"/>
    </source>
</evidence>
<keyword evidence="1" id="KW-0812">Transmembrane</keyword>
<name>A0A323TFX2_9BACI</name>
<dbReference type="EMBL" id="PDOD01000003">
    <property type="protein sequence ID" value="PYZ92487.1"/>
    <property type="molecule type" value="Genomic_DNA"/>
</dbReference>
<keyword evidence="1" id="KW-0472">Membrane</keyword>
<gene>
    <name evidence="2" type="ORF">CR194_12505</name>
</gene>
<keyword evidence="1" id="KW-1133">Transmembrane helix</keyword>
<comment type="caution">
    <text evidence="2">The sequence shown here is derived from an EMBL/GenBank/DDBJ whole genome shotgun (WGS) entry which is preliminary data.</text>
</comment>
<protein>
    <submittedName>
        <fullName evidence="2">Uncharacterized protein</fullName>
    </submittedName>
</protein>
<reference evidence="2 3" key="1">
    <citation type="submission" date="2017-10" db="EMBL/GenBank/DDBJ databases">
        <title>Bacillus sp. nov., a halophilic bacterium isolated from a Keqin Lake.</title>
        <authorList>
            <person name="Wang H."/>
        </authorList>
    </citation>
    <scope>NUCLEOTIDE SEQUENCE [LARGE SCALE GENOMIC DNA]</scope>
    <source>
        <strain evidence="2 3">KQ-12</strain>
    </source>
</reference>
<keyword evidence="3" id="KW-1185">Reference proteome</keyword>
<sequence length="81" mass="8920">MLAERRYTFGIRKKMVVGICSVAAVTYATSALFIFYLSDLIGEILGMNPVTFLIAAFVLGILWCGILGANNLKKTIIRFTV</sequence>
<evidence type="ECO:0000313" key="3">
    <source>
        <dbReference type="Proteomes" id="UP000248214"/>
    </source>
</evidence>
<dbReference type="Proteomes" id="UP000248214">
    <property type="component" value="Unassembled WGS sequence"/>
</dbReference>